<feature type="domain" description="Heparinase II/III-like C-terminal" evidence="2">
    <location>
        <begin position="546"/>
        <end position="673"/>
    </location>
</feature>
<proteinExistence type="predicted"/>
<dbReference type="Pfam" id="PF07940">
    <property type="entry name" value="Hepar_II_III_C"/>
    <property type="match status" value="1"/>
</dbReference>
<dbReference type="AlphaFoldDB" id="A0A927CAD0"/>
<keyword evidence="4" id="KW-1185">Reference proteome</keyword>
<sequence length="1009" mass="112109">MDAITNAKKRSTLYTEEKIANARANIHKFDWAKKLRDDAVAKADEFLAAGYDNLWRSVPPQTLPRSYAVNQQAGSPVTGNKIDAFGNYPYSADPLTTPWKIKDPSSGFLFPANDFGAYYESGLDVNGIFRPELADRSLLVNRLYPDKGPDWCVDDGYGWTDEKGNRFTFIAHYIHWFVWYGLGNKGLIENAMTSFRDAYVFTGETKYAIAGTILLDRIADIYPSLDIAAFDGSVYLNSHGGTGQGKAIGCLWEQWVIDNLIMSYDAFYPAMDDPEIVGYLSAQASRFQLPNPKTSGAAIRRNIEDGIVRQAYEGVKKAQIFSINGRIASVLAKAAVVLDSLPETKEWLDFAFRAGGLEVGPCRITGGNLLPRLVNTVDRDGFPPSAGAGYNRLWLEQHQDIADVLEAYDKYPTANLYRNVKFRKMYGQYRLIMIGAYTPQIGDSGSTGKPGFALKLTDMLKAFERFGDPVYAQTAYLLNDSRLEGIRGDVFSADPEVLTEKVRSVITQYGPLRLGSVNLTGYGFAALRDGQETGGQALRELWMYYGRTSGHGHRDALNVGMHAFGIDLAPDLGYPEYTGANPNRVEWVSNTVSHNTVVVDKSKQCEQWVGIPRHFDDSDRVKLIDVEAPGVYPQTERYRRTTVYIKTDRLHSYVVDFFRVKGGSDHHFSFHGAGETVSTEGLALISQPIGTYAGPHVAFGEKERDQPGGAGYKGSGFHYLRRVERDVNPPSAFSVEWEIQDTWKVLPEVADIRLRLTMLSDADEVALADGEPPRNKPGNPKRLKYLIVRRTGELLDSQFVSVLEAYDSSRFIRSVSRATLKVGGKPFTGTRAAAVRVELGSGRTDYIVNSLDPDTTYIIDDKYAFKGFFGVISEESGIPAYGYMHDGTMLGDMIGTERGALTGTVVDFTKELGTENHIIVELDQSYTETACLTGSYLYIETDGERNGSYRIERVEERQGNRIVFGIGDVTPVRGFADPEDFTKGFVYDIREGAACRIPLAFETVLEKSE</sequence>
<comment type="caution">
    <text evidence="3">The sequence shown here is derived from an EMBL/GenBank/DDBJ whole genome shotgun (WGS) entry which is preliminary data.</text>
</comment>
<dbReference type="EMBL" id="JACXJA010000026">
    <property type="protein sequence ID" value="MBD2864030.1"/>
    <property type="molecule type" value="Genomic_DNA"/>
</dbReference>
<evidence type="ECO:0000313" key="4">
    <source>
        <dbReference type="Proteomes" id="UP000639396"/>
    </source>
</evidence>
<reference evidence="3" key="1">
    <citation type="submission" date="2020-09" db="EMBL/GenBank/DDBJ databases">
        <title>A novel bacterium of genus Paenibacillus, isolated from South China Sea.</title>
        <authorList>
            <person name="Huang H."/>
            <person name="Mo K."/>
            <person name="Hu Y."/>
        </authorList>
    </citation>
    <scope>NUCLEOTIDE SEQUENCE</scope>
    <source>
        <strain evidence="3">IB182363</strain>
    </source>
</reference>
<dbReference type="Proteomes" id="UP000639396">
    <property type="component" value="Unassembled WGS sequence"/>
</dbReference>
<organism evidence="3 4">
    <name type="scientific">Paenibacillus oceani</name>
    <dbReference type="NCBI Taxonomy" id="2772510"/>
    <lineage>
        <taxon>Bacteria</taxon>
        <taxon>Bacillati</taxon>
        <taxon>Bacillota</taxon>
        <taxon>Bacilli</taxon>
        <taxon>Bacillales</taxon>
        <taxon>Paenibacillaceae</taxon>
        <taxon>Paenibacillus</taxon>
    </lineage>
</organism>
<dbReference type="GO" id="GO:0030313">
    <property type="term" value="C:cell envelope"/>
    <property type="evidence" value="ECO:0007669"/>
    <property type="project" value="UniProtKB-SubCell"/>
</dbReference>
<dbReference type="GO" id="GO:0016829">
    <property type="term" value="F:lyase activity"/>
    <property type="evidence" value="ECO:0007669"/>
    <property type="project" value="InterPro"/>
</dbReference>
<dbReference type="InterPro" id="IPR012480">
    <property type="entry name" value="Hepar_II_III_C"/>
</dbReference>
<comment type="subcellular location">
    <subcellularLocation>
        <location evidence="1">Cell envelope</location>
    </subcellularLocation>
</comment>
<protein>
    <submittedName>
        <fullName evidence="3">Heparinase II/III family protein</fullName>
    </submittedName>
</protein>
<name>A0A927CAD0_9BACL</name>
<evidence type="ECO:0000259" key="2">
    <source>
        <dbReference type="Pfam" id="PF07940"/>
    </source>
</evidence>
<dbReference type="RefSeq" id="WP_190929657.1">
    <property type="nucleotide sequence ID" value="NZ_JACXJA010000026.1"/>
</dbReference>
<accession>A0A927CAD0</accession>
<dbReference type="Gene3D" id="2.70.98.70">
    <property type="match status" value="1"/>
</dbReference>
<dbReference type="Gene3D" id="1.50.10.100">
    <property type="entry name" value="Chondroitin AC/alginate lyase"/>
    <property type="match status" value="1"/>
</dbReference>
<evidence type="ECO:0000313" key="3">
    <source>
        <dbReference type="EMBL" id="MBD2864030.1"/>
    </source>
</evidence>
<gene>
    <name evidence="3" type="ORF">IDH45_18755</name>
</gene>
<evidence type="ECO:0000256" key="1">
    <source>
        <dbReference type="ARBA" id="ARBA00004196"/>
    </source>
</evidence>
<dbReference type="InterPro" id="IPR008929">
    <property type="entry name" value="Chondroitin_lyas"/>
</dbReference>